<proteinExistence type="inferred from homology"/>
<protein>
    <recommendedName>
        <fullName evidence="8">Major facilitator superfamily (MFS) profile domain-containing protein</fullName>
    </recommendedName>
</protein>
<dbReference type="VEuPathDB" id="FungiDB:PGUG_03928"/>
<evidence type="ECO:0000313" key="9">
    <source>
        <dbReference type="EMBL" id="EDK39830.2"/>
    </source>
</evidence>
<dbReference type="InParanoid" id="A5DKX7"/>
<dbReference type="SUPFAM" id="SSF103473">
    <property type="entry name" value="MFS general substrate transporter"/>
    <property type="match status" value="1"/>
</dbReference>
<comment type="subcellular location">
    <subcellularLocation>
        <location evidence="1">Membrane</location>
        <topology evidence="1">Multi-pass membrane protein</topology>
    </subcellularLocation>
</comment>
<gene>
    <name evidence="9" type="ORF">PGUG_03928</name>
</gene>
<dbReference type="PROSITE" id="PS50850">
    <property type="entry name" value="MFS"/>
    <property type="match status" value="1"/>
</dbReference>
<dbReference type="PANTHER" id="PTHR48022:SF45">
    <property type="entry name" value="MAJOR FACILITATOR SUPERFAMILY (MFS) PROFILE DOMAIN-CONTAINING PROTEIN-RELATED"/>
    <property type="match status" value="1"/>
</dbReference>
<organism evidence="9 10">
    <name type="scientific">Meyerozyma guilliermondii (strain ATCC 6260 / CBS 566 / DSM 6381 / JCM 1539 / NBRC 10279 / NRRL Y-324)</name>
    <name type="common">Yeast</name>
    <name type="synonym">Candida guilliermondii</name>
    <dbReference type="NCBI Taxonomy" id="294746"/>
    <lineage>
        <taxon>Eukaryota</taxon>
        <taxon>Fungi</taxon>
        <taxon>Dikarya</taxon>
        <taxon>Ascomycota</taxon>
        <taxon>Saccharomycotina</taxon>
        <taxon>Pichiomycetes</taxon>
        <taxon>Debaryomycetaceae</taxon>
        <taxon>Meyerozyma</taxon>
    </lineage>
</organism>
<dbReference type="OMA" id="IVWTIAN"/>
<dbReference type="InterPro" id="IPR050360">
    <property type="entry name" value="MFS_Sugar_Transporters"/>
</dbReference>
<evidence type="ECO:0000259" key="8">
    <source>
        <dbReference type="PROSITE" id="PS50850"/>
    </source>
</evidence>
<evidence type="ECO:0000256" key="7">
    <source>
        <dbReference type="SAM" id="Phobius"/>
    </source>
</evidence>
<evidence type="ECO:0000256" key="4">
    <source>
        <dbReference type="ARBA" id="ARBA00022692"/>
    </source>
</evidence>
<feature type="transmembrane region" description="Helical" evidence="7">
    <location>
        <begin position="112"/>
        <end position="137"/>
    </location>
</feature>
<dbReference type="InterPro" id="IPR005829">
    <property type="entry name" value="Sugar_transporter_CS"/>
</dbReference>
<evidence type="ECO:0000256" key="3">
    <source>
        <dbReference type="ARBA" id="ARBA00022448"/>
    </source>
</evidence>
<comment type="similarity">
    <text evidence="2">Belongs to the major facilitator superfamily. Sugar transporter (TC 2.A.1.1) family.</text>
</comment>
<evidence type="ECO:0000256" key="6">
    <source>
        <dbReference type="ARBA" id="ARBA00023136"/>
    </source>
</evidence>
<accession>A5DKX7</accession>
<reference evidence="9 10" key="1">
    <citation type="journal article" date="2009" name="Nature">
        <title>Evolution of pathogenicity and sexual reproduction in eight Candida genomes.</title>
        <authorList>
            <person name="Butler G."/>
            <person name="Rasmussen M.D."/>
            <person name="Lin M.F."/>
            <person name="Santos M.A."/>
            <person name="Sakthikumar S."/>
            <person name="Munro C.A."/>
            <person name="Rheinbay E."/>
            <person name="Grabherr M."/>
            <person name="Forche A."/>
            <person name="Reedy J.L."/>
            <person name="Agrafioti I."/>
            <person name="Arnaud M.B."/>
            <person name="Bates S."/>
            <person name="Brown A.J."/>
            <person name="Brunke S."/>
            <person name="Costanzo M.C."/>
            <person name="Fitzpatrick D.A."/>
            <person name="de Groot P.W."/>
            <person name="Harris D."/>
            <person name="Hoyer L.L."/>
            <person name="Hube B."/>
            <person name="Klis F.M."/>
            <person name="Kodira C."/>
            <person name="Lennard N."/>
            <person name="Logue M.E."/>
            <person name="Martin R."/>
            <person name="Neiman A.M."/>
            <person name="Nikolaou E."/>
            <person name="Quail M.A."/>
            <person name="Quinn J."/>
            <person name="Santos M.C."/>
            <person name="Schmitzberger F.F."/>
            <person name="Sherlock G."/>
            <person name="Shah P."/>
            <person name="Silverstein K.A."/>
            <person name="Skrzypek M.S."/>
            <person name="Soll D."/>
            <person name="Staggs R."/>
            <person name="Stansfield I."/>
            <person name="Stumpf M.P."/>
            <person name="Sudbery P.E."/>
            <person name="Srikantha T."/>
            <person name="Zeng Q."/>
            <person name="Berman J."/>
            <person name="Berriman M."/>
            <person name="Heitman J."/>
            <person name="Gow N.A."/>
            <person name="Lorenz M.C."/>
            <person name="Birren B.W."/>
            <person name="Kellis M."/>
            <person name="Cuomo C.A."/>
        </authorList>
    </citation>
    <scope>NUCLEOTIDE SEQUENCE [LARGE SCALE GENOMIC DNA]</scope>
    <source>
        <strain evidence="10">ATCC 6260 / CBS 566 / DSM 6381 / JCM 1539 / NBRC 10279 / NRRL Y-324</strain>
    </source>
</reference>
<dbReference type="Gene3D" id="1.20.1250.20">
    <property type="entry name" value="MFS general substrate transporter like domains"/>
    <property type="match status" value="1"/>
</dbReference>
<keyword evidence="3" id="KW-0813">Transport</keyword>
<evidence type="ECO:0000313" key="10">
    <source>
        <dbReference type="Proteomes" id="UP000001997"/>
    </source>
</evidence>
<dbReference type="HOGENOM" id="CLU_001265_30_3_1"/>
<feature type="transmembrane region" description="Helical" evidence="7">
    <location>
        <begin position="55"/>
        <end position="75"/>
    </location>
</feature>
<feature type="transmembrane region" description="Helical" evidence="7">
    <location>
        <begin position="12"/>
        <end position="35"/>
    </location>
</feature>
<keyword evidence="6 7" id="KW-0472">Membrane</keyword>
<sequence>MRELFKMGEQKILMRFLMAMALQCLQQMSGGNLISVYSTILYQENLGMSGTLSRILSGCTLTFKFFCGFIAFFTVDRFGRRPLIAASGTGMACCMMFLAISTSQKHNSHANIASVFFIFAFNFFIPIGFLGLNWLYVVEISPTRFRNHIAAFSSANNWIWNFVVTMITPIAIQSIDYRYYIIYAVIGFLIPFMVYFFFPKTAGLTLEAIDLVFIKANSPFDVVATAKRERKFLLNGDQTQNLHAEMLEKAEVSVVDRASMDSKNERGNKP</sequence>
<dbReference type="RefSeq" id="XP_001484547.2">
    <property type="nucleotide sequence ID" value="XM_001484497.1"/>
</dbReference>
<feature type="transmembrane region" description="Helical" evidence="7">
    <location>
        <begin position="158"/>
        <end position="175"/>
    </location>
</feature>
<name>A5DKX7_PICGU</name>
<evidence type="ECO:0000256" key="5">
    <source>
        <dbReference type="ARBA" id="ARBA00022989"/>
    </source>
</evidence>
<dbReference type="PROSITE" id="PS00216">
    <property type="entry name" value="SUGAR_TRANSPORT_1"/>
    <property type="match status" value="1"/>
</dbReference>
<dbReference type="GeneID" id="5125785"/>
<dbReference type="eggNOG" id="KOG0254">
    <property type="taxonomic scope" value="Eukaryota"/>
</dbReference>
<dbReference type="PANTHER" id="PTHR48022">
    <property type="entry name" value="PLASTIDIC GLUCOSE TRANSPORTER 4"/>
    <property type="match status" value="1"/>
</dbReference>
<dbReference type="STRING" id="294746.A5DKX7"/>
<dbReference type="Pfam" id="PF00083">
    <property type="entry name" value="Sugar_tr"/>
    <property type="match status" value="1"/>
</dbReference>
<evidence type="ECO:0000256" key="1">
    <source>
        <dbReference type="ARBA" id="ARBA00004141"/>
    </source>
</evidence>
<dbReference type="AlphaFoldDB" id="A5DKX7"/>
<dbReference type="InterPro" id="IPR005828">
    <property type="entry name" value="MFS_sugar_transport-like"/>
</dbReference>
<keyword evidence="4 7" id="KW-0812">Transmembrane</keyword>
<keyword evidence="5 7" id="KW-1133">Transmembrane helix</keyword>
<feature type="domain" description="Major facilitator superfamily (MFS) profile" evidence="8">
    <location>
        <begin position="1"/>
        <end position="202"/>
    </location>
</feature>
<dbReference type="EMBL" id="CH408158">
    <property type="protein sequence ID" value="EDK39830.2"/>
    <property type="molecule type" value="Genomic_DNA"/>
</dbReference>
<dbReference type="Proteomes" id="UP000001997">
    <property type="component" value="Unassembled WGS sequence"/>
</dbReference>
<dbReference type="GO" id="GO:0005351">
    <property type="term" value="F:carbohydrate:proton symporter activity"/>
    <property type="evidence" value="ECO:0007669"/>
    <property type="project" value="TreeGrafter"/>
</dbReference>
<feature type="transmembrane region" description="Helical" evidence="7">
    <location>
        <begin position="82"/>
        <end position="100"/>
    </location>
</feature>
<feature type="transmembrane region" description="Helical" evidence="7">
    <location>
        <begin position="181"/>
        <end position="198"/>
    </location>
</feature>
<dbReference type="GO" id="GO:0016020">
    <property type="term" value="C:membrane"/>
    <property type="evidence" value="ECO:0007669"/>
    <property type="project" value="UniProtKB-SubCell"/>
</dbReference>
<dbReference type="KEGG" id="pgu:PGUG_03928"/>
<dbReference type="OrthoDB" id="6133115at2759"/>
<keyword evidence="10" id="KW-1185">Reference proteome</keyword>
<evidence type="ECO:0000256" key="2">
    <source>
        <dbReference type="ARBA" id="ARBA00010992"/>
    </source>
</evidence>
<dbReference type="InterPro" id="IPR020846">
    <property type="entry name" value="MFS_dom"/>
</dbReference>
<dbReference type="InterPro" id="IPR036259">
    <property type="entry name" value="MFS_trans_sf"/>
</dbReference>